<feature type="signal peptide" evidence="1">
    <location>
        <begin position="1"/>
        <end position="16"/>
    </location>
</feature>
<dbReference type="InterPro" id="IPR029063">
    <property type="entry name" value="SAM-dependent_MTases_sf"/>
</dbReference>
<dbReference type="SUPFAM" id="SSF53335">
    <property type="entry name" value="S-adenosyl-L-methionine-dependent methyltransferases"/>
    <property type="match status" value="1"/>
</dbReference>
<name>A0A8J2SDR8_9STRA</name>
<dbReference type="Proteomes" id="UP000789595">
    <property type="component" value="Unassembled WGS sequence"/>
</dbReference>
<feature type="chain" id="PRO_5035240397" description="Methyltransferase type 11 domain-containing protein" evidence="1">
    <location>
        <begin position="17"/>
        <end position="246"/>
    </location>
</feature>
<sequence length="246" mass="26419">MRAGIALYLAVGLASADRLLEATVREAAMSSPEWWEAHHQLAKLQPGTSWFGPIGRAIAQDIAKNYTRSCALGDAVVLGSGFSKTPYWLARTGAFRRVYGIDSSISAVRAMSRYAKALDHGGRGWDIVRYVRADLTRPGQFRRDASLVLDEGVLDVLQAGPGIDPAARSAARQVMEIYLERASALIRPGGIFVVVGYAGNPAVVNQTTLELSCWTRGGGFLGLDALGADPRRACSPWGPGAYVLTR</sequence>
<accession>A0A8J2SDR8</accession>
<comment type="caution">
    <text evidence="2">The sequence shown here is derived from an EMBL/GenBank/DDBJ whole genome shotgun (WGS) entry which is preliminary data.</text>
</comment>
<keyword evidence="1" id="KW-0732">Signal</keyword>
<proteinExistence type="predicted"/>
<dbReference type="Gene3D" id="3.40.50.150">
    <property type="entry name" value="Vaccinia Virus protein VP39"/>
    <property type="match status" value="1"/>
</dbReference>
<dbReference type="EMBL" id="CAKKNE010000003">
    <property type="protein sequence ID" value="CAH0370853.1"/>
    <property type="molecule type" value="Genomic_DNA"/>
</dbReference>
<evidence type="ECO:0008006" key="4">
    <source>
        <dbReference type="Google" id="ProtNLM"/>
    </source>
</evidence>
<protein>
    <recommendedName>
        <fullName evidence="4">Methyltransferase type 11 domain-containing protein</fullName>
    </recommendedName>
</protein>
<gene>
    <name evidence="2" type="ORF">PECAL_3P07640</name>
</gene>
<dbReference type="AlphaFoldDB" id="A0A8J2SDR8"/>
<evidence type="ECO:0000313" key="2">
    <source>
        <dbReference type="EMBL" id="CAH0370853.1"/>
    </source>
</evidence>
<evidence type="ECO:0000313" key="3">
    <source>
        <dbReference type="Proteomes" id="UP000789595"/>
    </source>
</evidence>
<keyword evidence="3" id="KW-1185">Reference proteome</keyword>
<organism evidence="2 3">
    <name type="scientific">Pelagomonas calceolata</name>
    <dbReference type="NCBI Taxonomy" id="35677"/>
    <lineage>
        <taxon>Eukaryota</taxon>
        <taxon>Sar</taxon>
        <taxon>Stramenopiles</taxon>
        <taxon>Ochrophyta</taxon>
        <taxon>Pelagophyceae</taxon>
        <taxon>Pelagomonadales</taxon>
        <taxon>Pelagomonadaceae</taxon>
        <taxon>Pelagomonas</taxon>
    </lineage>
</organism>
<reference evidence="2" key="1">
    <citation type="submission" date="2021-11" db="EMBL/GenBank/DDBJ databases">
        <authorList>
            <consortium name="Genoscope - CEA"/>
            <person name="William W."/>
        </authorList>
    </citation>
    <scope>NUCLEOTIDE SEQUENCE</scope>
</reference>
<evidence type="ECO:0000256" key="1">
    <source>
        <dbReference type="SAM" id="SignalP"/>
    </source>
</evidence>